<dbReference type="UniPathway" id="UPA00193"/>
<protein>
    <submittedName>
        <fullName evidence="8">Methylenetetrahydrofolate reductase, putative</fullName>
        <ecNumber evidence="8">1.5.1.20</ecNumber>
    </submittedName>
</protein>
<dbReference type="VEuPathDB" id="TriTrypDB:LPMP_356560"/>
<dbReference type="GO" id="GO:0005829">
    <property type="term" value="C:cytosol"/>
    <property type="evidence" value="ECO:0007669"/>
    <property type="project" value="TreeGrafter"/>
</dbReference>
<keyword evidence="9" id="KW-1185">Reference proteome</keyword>
<reference evidence="8 9" key="1">
    <citation type="journal article" date="2015" name="Sci. Rep.">
        <title>The genome of Leishmania panamensis: insights into genomics of the L. (Viannia) subgenus.</title>
        <authorList>
            <person name="Llanes A."/>
            <person name="Restrepo C.M."/>
            <person name="Vecchio G.D."/>
            <person name="Anguizola F.J."/>
            <person name="Lleonart R."/>
        </authorList>
    </citation>
    <scope>NUCLEOTIDE SEQUENCE [LARGE SCALE GENOMIC DNA]</scope>
    <source>
        <strain evidence="8 9">MHOM/PA/94/PSC-1</strain>
    </source>
</reference>
<dbReference type="KEGG" id="lpan:LPMP_356560"/>
<evidence type="ECO:0000256" key="5">
    <source>
        <dbReference type="ARBA" id="ARBA00022827"/>
    </source>
</evidence>
<evidence type="ECO:0000256" key="3">
    <source>
        <dbReference type="ARBA" id="ARBA00006743"/>
    </source>
</evidence>
<name>A0A088S3H0_LEIPA</name>
<dbReference type="GO" id="GO:0004489">
    <property type="term" value="F:methylenetetrahydrofolate reductase [NAD(P)H] activity"/>
    <property type="evidence" value="ECO:0007669"/>
    <property type="project" value="UniProtKB-EC"/>
</dbReference>
<gene>
    <name evidence="8" type="ORF">LPMP_356560</name>
</gene>
<evidence type="ECO:0000313" key="8">
    <source>
        <dbReference type="EMBL" id="AIO02784.1"/>
    </source>
</evidence>
<keyword evidence="6" id="KW-0521">NADP</keyword>
<dbReference type="NCBIfam" id="TIGR00677">
    <property type="entry name" value="fadh2_euk"/>
    <property type="match status" value="1"/>
</dbReference>
<organism evidence="8 9">
    <name type="scientific">Leishmania panamensis</name>
    <dbReference type="NCBI Taxonomy" id="5679"/>
    <lineage>
        <taxon>Eukaryota</taxon>
        <taxon>Discoba</taxon>
        <taxon>Euglenozoa</taxon>
        <taxon>Kinetoplastea</taxon>
        <taxon>Metakinetoplastina</taxon>
        <taxon>Trypanosomatida</taxon>
        <taxon>Trypanosomatidae</taxon>
        <taxon>Leishmaniinae</taxon>
        <taxon>Leishmania</taxon>
        <taxon>Leishmania guyanensis species complex</taxon>
    </lineage>
</organism>
<dbReference type="Proteomes" id="UP000063063">
    <property type="component" value="Chromosome 35"/>
</dbReference>
<dbReference type="FunFam" id="3.20.20.220:FF:000002">
    <property type="entry name" value="Methylenetetrahydrofolate reductase"/>
    <property type="match status" value="1"/>
</dbReference>
<evidence type="ECO:0000256" key="6">
    <source>
        <dbReference type="ARBA" id="ARBA00022857"/>
    </source>
</evidence>
<comment type="similarity">
    <text evidence="3">Belongs to the methylenetetrahydrofolate reductase family.</text>
</comment>
<dbReference type="AlphaFoldDB" id="A0A088S3H0"/>
<proteinExistence type="inferred from homology"/>
<dbReference type="InterPro" id="IPR029041">
    <property type="entry name" value="FAD-linked_oxidoreductase-like"/>
</dbReference>
<dbReference type="OrthoDB" id="16284at2759"/>
<evidence type="ECO:0000256" key="2">
    <source>
        <dbReference type="ARBA" id="ARBA00004777"/>
    </source>
</evidence>
<dbReference type="EC" id="1.5.1.20" evidence="8"/>
<dbReference type="GO" id="GO:0009086">
    <property type="term" value="P:methionine biosynthetic process"/>
    <property type="evidence" value="ECO:0007669"/>
    <property type="project" value="TreeGrafter"/>
</dbReference>
<evidence type="ECO:0000256" key="1">
    <source>
        <dbReference type="ARBA" id="ARBA00001974"/>
    </source>
</evidence>
<dbReference type="Gene3D" id="3.20.20.220">
    <property type="match status" value="1"/>
</dbReference>
<keyword evidence="4" id="KW-0285">Flavoprotein</keyword>
<evidence type="ECO:0000256" key="7">
    <source>
        <dbReference type="ARBA" id="ARBA00023002"/>
    </source>
</evidence>
<keyword evidence="7 8" id="KW-0560">Oxidoreductase</keyword>
<dbReference type="PANTHER" id="PTHR45754">
    <property type="entry name" value="METHYLENETETRAHYDROFOLATE REDUCTASE"/>
    <property type="match status" value="1"/>
</dbReference>
<comment type="cofactor">
    <cofactor evidence="1">
        <name>FAD</name>
        <dbReference type="ChEBI" id="CHEBI:57692"/>
    </cofactor>
</comment>
<dbReference type="SUPFAM" id="SSF51730">
    <property type="entry name" value="FAD-linked oxidoreductase"/>
    <property type="match status" value="1"/>
</dbReference>
<dbReference type="VEuPathDB" id="TriTrypDB:LPAL13_350075000"/>
<dbReference type="GO" id="GO:0071949">
    <property type="term" value="F:FAD binding"/>
    <property type="evidence" value="ECO:0007669"/>
    <property type="project" value="TreeGrafter"/>
</dbReference>
<dbReference type="InterPro" id="IPR003171">
    <property type="entry name" value="Mehydrof_redctse-like"/>
</dbReference>
<comment type="pathway">
    <text evidence="2">One-carbon metabolism; tetrahydrofolate interconversion.</text>
</comment>
<dbReference type="GO" id="GO:0035999">
    <property type="term" value="P:tetrahydrofolate interconversion"/>
    <property type="evidence" value="ECO:0007669"/>
    <property type="project" value="UniProtKB-UniPathway"/>
</dbReference>
<dbReference type="CDD" id="cd00537">
    <property type="entry name" value="MTHFR"/>
    <property type="match status" value="1"/>
</dbReference>
<dbReference type="EMBL" id="CP009404">
    <property type="protein sequence ID" value="AIO02784.1"/>
    <property type="molecule type" value="Genomic_DNA"/>
</dbReference>
<dbReference type="Pfam" id="PF02219">
    <property type="entry name" value="MTHFR"/>
    <property type="match status" value="1"/>
</dbReference>
<dbReference type="PANTHER" id="PTHR45754:SF3">
    <property type="entry name" value="METHYLENETETRAHYDROFOLATE REDUCTASE (NADPH)"/>
    <property type="match status" value="1"/>
</dbReference>
<dbReference type="GeneID" id="22579684"/>
<accession>A0A088S3H0</accession>
<evidence type="ECO:0000313" key="9">
    <source>
        <dbReference type="Proteomes" id="UP000063063"/>
    </source>
</evidence>
<dbReference type="eggNOG" id="KOG0564">
    <property type="taxonomic scope" value="Eukaryota"/>
</dbReference>
<evidence type="ECO:0000256" key="4">
    <source>
        <dbReference type="ARBA" id="ARBA00022630"/>
    </source>
</evidence>
<sequence>MSGLISDAIAAEDANKWYTSYEFYPPRSEKAEENFMKVQIPNFMRQSPVFLDLTWGAGGRTSETTMRLCKDLQNAYPDTPINMHITCTNMSHDLIKETLDFAKEHGIRNILALRGDPPRGDEFQANPEGFTCARDLVRYIHITYGDYFCVSVAGYPEGHPSRIPEDGTISDEDHQKELEYLKEKVDAGASVVITQLFYDASLYVKFVKDCREMGITVPIIAGLLPITTYAGFTRMVSLCKTRVPGDVKKRVEELKENPEALKEYGVEQCVQMIERIRASGLDYHHLHFYTLNSSAQTFQVLKRLNALVE</sequence>
<keyword evidence="5" id="KW-0274">FAD</keyword>
<dbReference type="InterPro" id="IPR004621">
    <property type="entry name" value="Fadh2_euk"/>
</dbReference>
<dbReference type="RefSeq" id="XP_010703584.1">
    <property type="nucleotide sequence ID" value="XM_010705282.1"/>
</dbReference>